<reference evidence="9" key="1">
    <citation type="submission" date="2022-11" db="UniProtKB">
        <authorList>
            <consortium name="WormBaseParasite"/>
        </authorList>
    </citation>
    <scope>IDENTIFICATION</scope>
</reference>
<sequence>MARISGNRANKGTKRGAVVKKVNPFELKFNRNKHKILGKGTTNIAVGAPTLSKKKAYDNRIRSLAIELKQIGKSNKVIDRRLGEHDIRMTQEDRLIQRFTAERLKAFKMNKFQLAEAEDDEELTHKGSALTSVQKYERTISDEEDEDGEVDANTVSTTHFGGGTVGDGDDRNSQRHTKRKDLIAALIAKTKQQRYDKQMARDEQEDTTERLDEQWKKLMHTGAMTSFANVPRTNDRISKTSDEYDLLLCELKMDSGKRGEASERQKTADEIARDERLKLIELERARLARMEDNSPEKSLLADGSVEDISSGVAKSKKRSGFEVKYDEEGRLIQSEKVKRARIKLVRIDNESDSENDESISDDMKSDEEDFDSMLQREDQLDNMESEDRIAFADSVHTSTDETKETSLPYVFEMPSSYEKLAKLLQNHSATEVLTIVERLMKCYHPSLQEGNKKRLSRLFLYLLRFYDDLSMNDGVAKIEILGVLIKCLYSLLKFDVEYGMRCVRALLRQQWRSYRRDRHSPFGFRPLSIVRLVAALFPVTDFFHPICTPTIAFAVNMVANVRVACIRTAARILLLVVLITEYITETKRFIPEVMAFMRGLFLMGVENTDEERSPTASFPISLPYRRMLFIENDVSL</sequence>
<keyword evidence="3" id="KW-0690">Ribosome biogenesis</keyword>
<keyword evidence="4" id="KW-0698">rRNA processing</keyword>
<dbReference type="GO" id="GO:0030490">
    <property type="term" value="P:maturation of SSU-rRNA"/>
    <property type="evidence" value="ECO:0007669"/>
    <property type="project" value="TreeGrafter"/>
</dbReference>
<dbReference type="WBParaSite" id="PgR010_g072_t01">
    <property type="protein sequence ID" value="PgR010_g072_t01"/>
    <property type="gene ID" value="PgR010_g072"/>
</dbReference>
<comment type="function">
    <text evidence="6">Involved in nucleolar processing of pre-18S ribosomal RNA. Has a role in the nuclear export of 40S pre-ribosomal subunit to the cytoplasm.</text>
</comment>
<dbReference type="Pfam" id="PF04147">
    <property type="entry name" value="Nop14"/>
    <property type="match status" value="1"/>
</dbReference>
<comment type="similarity">
    <text evidence="2">Belongs to the NOP14 family.</text>
</comment>
<evidence type="ECO:0000313" key="8">
    <source>
        <dbReference type="Proteomes" id="UP000887569"/>
    </source>
</evidence>
<accession>A0A915AKP5</accession>
<dbReference type="PANTHER" id="PTHR23183">
    <property type="entry name" value="NOP14"/>
    <property type="match status" value="1"/>
</dbReference>
<evidence type="ECO:0000256" key="1">
    <source>
        <dbReference type="ARBA" id="ARBA00004604"/>
    </source>
</evidence>
<evidence type="ECO:0000256" key="4">
    <source>
        <dbReference type="ARBA" id="ARBA00022552"/>
    </source>
</evidence>
<name>A0A915AKP5_PARUN</name>
<dbReference type="PANTHER" id="PTHR23183:SF0">
    <property type="entry name" value="NUCLEOLAR PROTEIN 14"/>
    <property type="match status" value="1"/>
</dbReference>
<evidence type="ECO:0000256" key="6">
    <source>
        <dbReference type="ARBA" id="ARBA00024695"/>
    </source>
</evidence>
<evidence type="ECO:0000256" key="7">
    <source>
        <dbReference type="SAM" id="MobiDB-lite"/>
    </source>
</evidence>
<dbReference type="AlphaFoldDB" id="A0A915AKP5"/>
<evidence type="ECO:0000256" key="2">
    <source>
        <dbReference type="ARBA" id="ARBA00007466"/>
    </source>
</evidence>
<keyword evidence="5" id="KW-0539">Nucleus</keyword>
<proteinExistence type="inferred from homology"/>
<keyword evidence="8" id="KW-1185">Reference proteome</keyword>
<comment type="subcellular location">
    <subcellularLocation>
        <location evidence="1">Nucleus</location>
        <location evidence="1">Nucleolus</location>
    </subcellularLocation>
</comment>
<feature type="region of interest" description="Disordered" evidence="7">
    <location>
        <begin position="140"/>
        <end position="176"/>
    </location>
</feature>
<evidence type="ECO:0000313" key="9">
    <source>
        <dbReference type="WBParaSite" id="PgR010_g072_t01"/>
    </source>
</evidence>
<evidence type="ECO:0000256" key="5">
    <source>
        <dbReference type="ARBA" id="ARBA00023242"/>
    </source>
</evidence>
<dbReference type="GO" id="GO:0030692">
    <property type="term" value="C:Noc4p-Nop14p complex"/>
    <property type="evidence" value="ECO:0007669"/>
    <property type="project" value="TreeGrafter"/>
</dbReference>
<evidence type="ECO:0000256" key="3">
    <source>
        <dbReference type="ARBA" id="ARBA00022517"/>
    </source>
</evidence>
<protein>
    <submittedName>
        <fullName evidence="9">Nucleolar protein 14</fullName>
    </submittedName>
</protein>
<dbReference type="Proteomes" id="UP000887569">
    <property type="component" value="Unplaced"/>
</dbReference>
<dbReference type="InterPro" id="IPR007276">
    <property type="entry name" value="Nop14"/>
</dbReference>
<organism evidence="8 9">
    <name type="scientific">Parascaris univalens</name>
    <name type="common">Nematode worm</name>
    <dbReference type="NCBI Taxonomy" id="6257"/>
    <lineage>
        <taxon>Eukaryota</taxon>
        <taxon>Metazoa</taxon>
        <taxon>Ecdysozoa</taxon>
        <taxon>Nematoda</taxon>
        <taxon>Chromadorea</taxon>
        <taxon>Rhabditida</taxon>
        <taxon>Spirurina</taxon>
        <taxon>Ascaridomorpha</taxon>
        <taxon>Ascaridoidea</taxon>
        <taxon>Ascarididae</taxon>
        <taxon>Parascaris</taxon>
    </lineage>
</organism>
<dbReference type="GO" id="GO:0032040">
    <property type="term" value="C:small-subunit processome"/>
    <property type="evidence" value="ECO:0007669"/>
    <property type="project" value="InterPro"/>
</dbReference>